<evidence type="ECO:0000256" key="8">
    <source>
        <dbReference type="ARBA" id="ARBA00024363"/>
    </source>
</evidence>
<organism evidence="13 14">
    <name type="scientific">Dothistroma septosporum (strain NZE10 / CBS 128990)</name>
    <name type="common">Red band needle blight fungus</name>
    <name type="synonym">Mycosphaerella pini</name>
    <dbReference type="NCBI Taxonomy" id="675120"/>
    <lineage>
        <taxon>Eukaryota</taxon>
        <taxon>Fungi</taxon>
        <taxon>Dikarya</taxon>
        <taxon>Ascomycota</taxon>
        <taxon>Pezizomycotina</taxon>
        <taxon>Dothideomycetes</taxon>
        <taxon>Dothideomycetidae</taxon>
        <taxon>Mycosphaerellales</taxon>
        <taxon>Mycosphaerellaceae</taxon>
        <taxon>Dothistroma</taxon>
    </lineage>
</organism>
<evidence type="ECO:0008006" key="15">
    <source>
        <dbReference type="Google" id="ProtNLM"/>
    </source>
</evidence>
<dbReference type="OrthoDB" id="6500128at2759"/>
<dbReference type="SUPFAM" id="SSF90123">
    <property type="entry name" value="ABC transporter transmembrane region"/>
    <property type="match status" value="1"/>
</dbReference>
<evidence type="ECO:0000256" key="6">
    <source>
        <dbReference type="ARBA" id="ARBA00022989"/>
    </source>
</evidence>
<feature type="domain" description="ABC transporter" evidence="11">
    <location>
        <begin position="732"/>
        <end position="966"/>
    </location>
</feature>
<reference evidence="13 14" key="2">
    <citation type="journal article" date="2012" name="PLoS Pathog.">
        <title>Diverse lifestyles and strategies of plant pathogenesis encoded in the genomes of eighteen Dothideomycetes fungi.</title>
        <authorList>
            <person name="Ohm R.A."/>
            <person name="Feau N."/>
            <person name="Henrissat B."/>
            <person name="Schoch C.L."/>
            <person name="Horwitz B.A."/>
            <person name="Barry K.W."/>
            <person name="Condon B.J."/>
            <person name="Copeland A.C."/>
            <person name="Dhillon B."/>
            <person name="Glaser F."/>
            <person name="Hesse C.N."/>
            <person name="Kosti I."/>
            <person name="LaButti K."/>
            <person name="Lindquist E.A."/>
            <person name="Lucas S."/>
            <person name="Salamov A.A."/>
            <person name="Bradshaw R.E."/>
            <person name="Ciuffetti L."/>
            <person name="Hamelin R.C."/>
            <person name="Kema G.H.J."/>
            <person name="Lawrence C."/>
            <person name="Scott J.A."/>
            <person name="Spatafora J.W."/>
            <person name="Turgeon B.G."/>
            <person name="de Wit P.J.G.M."/>
            <person name="Zhong S."/>
            <person name="Goodwin S.B."/>
            <person name="Grigoriev I.V."/>
        </authorList>
    </citation>
    <scope>NUCLEOTIDE SEQUENCE [LARGE SCALE GENOMIC DNA]</scope>
    <source>
        <strain evidence="14">NZE10 / CBS 128990</strain>
    </source>
</reference>
<feature type="transmembrane region" description="Helical" evidence="10">
    <location>
        <begin position="447"/>
        <end position="462"/>
    </location>
</feature>
<dbReference type="PANTHER" id="PTHR24221">
    <property type="entry name" value="ATP-BINDING CASSETTE SUB-FAMILY B"/>
    <property type="match status" value="1"/>
</dbReference>
<dbReference type="EMBL" id="KB446537">
    <property type="protein sequence ID" value="EME45981.1"/>
    <property type="molecule type" value="Genomic_DNA"/>
</dbReference>
<dbReference type="PROSITE" id="PS00211">
    <property type="entry name" value="ABC_TRANSPORTER_1"/>
    <property type="match status" value="1"/>
</dbReference>
<dbReference type="Pfam" id="PF00005">
    <property type="entry name" value="ABC_tran"/>
    <property type="match status" value="1"/>
</dbReference>
<proteinExistence type="inferred from homology"/>
<dbReference type="GO" id="GO:0044604">
    <property type="term" value="F:ABC-type phytochelatin transporter activity"/>
    <property type="evidence" value="ECO:0007669"/>
    <property type="project" value="EnsemblFungi"/>
</dbReference>
<comment type="subcellular location">
    <subcellularLocation>
        <location evidence="1">Membrane</location>
        <topology evidence="1">Multi-pass membrane protein</topology>
    </subcellularLocation>
</comment>
<feature type="compositionally biased region" description="Acidic residues" evidence="9">
    <location>
        <begin position="1003"/>
        <end position="1013"/>
    </location>
</feature>
<dbReference type="Pfam" id="PF00664">
    <property type="entry name" value="ABC_membrane"/>
    <property type="match status" value="1"/>
</dbReference>
<feature type="transmembrane region" description="Helical" evidence="10">
    <location>
        <begin position="529"/>
        <end position="548"/>
    </location>
</feature>
<keyword evidence="2" id="KW-0813">Transport</keyword>
<dbReference type="GO" id="GO:0036249">
    <property type="term" value="P:cadmium ion import into vacuole"/>
    <property type="evidence" value="ECO:0007669"/>
    <property type="project" value="EnsemblFungi"/>
</dbReference>
<feature type="transmembrane region" description="Helical" evidence="10">
    <location>
        <begin position="404"/>
        <end position="427"/>
    </location>
</feature>
<dbReference type="InterPro" id="IPR003439">
    <property type="entry name" value="ABC_transporter-like_ATP-bd"/>
</dbReference>
<dbReference type="FunFam" id="3.40.50.300:FF:000186">
    <property type="entry name" value="ATP-binding cassette sub-family B member 7, mitochondrial"/>
    <property type="match status" value="1"/>
</dbReference>
<feature type="domain" description="ABC transmembrane type-1" evidence="12">
    <location>
        <begin position="407"/>
        <end position="698"/>
    </location>
</feature>
<dbReference type="GO" id="GO:0071996">
    <property type="term" value="P:glutathione transmembrane import into vacuole"/>
    <property type="evidence" value="ECO:0007669"/>
    <property type="project" value="EnsemblFungi"/>
</dbReference>
<evidence type="ECO:0000256" key="9">
    <source>
        <dbReference type="SAM" id="MobiDB-lite"/>
    </source>
</evidence>
<feature type="compositionally biased region" description="Low complexity" evidence="9">
    <location>
        <begin position="1022"/>
        <end position="1037"/>
    </location>
</feature>
<feature type="region of interest" description="Disordered" evidence="9">
    <location>
        <begin position="338"/>
        <end position="371"/>
    </location>
</feature>
<dbReference type="SMART" id="SM00382">
    <property type="entry name" value="AAA"/>
    <property type="match status" value="1"/>
</dbReference>
<dbReference type="Gene3D" id="1.20.1560.10">
    <property type="entry name" value="ABC transporter type 1, transmembrane domain"/>
    <property type="match status" value="1"/>
</dbReference>
<evidence type="ECO:0000256" key="1">
    <source>
        <dbReference type="ARBA" id="ARBA00004141"/>
    </source>
</evidence>
<dbReference type="InterPro" id="IPR039421">
    <property type="entry name" value="Type_1_exporter"/>
</dbReference>
<evidence type="ECO:0000313" key="14">
    <source>
        <dbReference type="Proteomes" id="UP000016933"/>
    </source>
</evidence>
<evidence type="ECO:0000259" key="12">
    <source>
        <dbReference type="PROSITE" id="PS50929"/>
    </source>
</evidence>
<feature type="transmembrane region" description="Helical" evidence="10">
    <location>
        <begin position="288"/>
        <end position="307"/>
    </location>
</feature>
<dbReference type="PROSITE" id="PS50929">
    <property type="entry name" value="ABC_TM1F"/>
    <property type="match status" value="1"/>
</dbReference>
<dbReference type="CDD" id="cd03253">
    <property type="entry name" value="ABCC_ATM1_transporter"/>
    <property type="match status" value="1"/>
</dbReference>
<dbReference type="GO" id="GO:0005524">
    <property type="term" value="F:ATP binding"/>
    <property type="evidence" value="ECO:0007669"/>
    <property type="project" value="UniProtKB-KW"/>
</dbReference>
<keyword evidence="6 10" id="KW-1133">Transmembrane helix</keyword>
<keyword evidence="4" id="KW-0547">Nucleotide-binding</keyword>
<dbReference type="SUPFAM" id="SSF52540">
    <property type="entry name" value="P-loop containing nucleoside triphosphate hydrolases"/>
    <property type="match status" value="1"/>
</dbReference>
<gene>
    <name evidence="13" type="ORF">DOTSEDRAFT_70104</name>
</gene>
<keyword evidence="7 10" id="KW-0472">Membrane</keyword>
<dbReference type="Proteomes" id="UP000016933">
    <property type="component" value="Unassembled WGS sequence"/>
</dbReference>
<feature type="transmembrane region" description="Helical" evidence="10">
    <location>
        <begin position="165"/>
        <end position="187"/>
    </location>
</feature>
<dbReference type="CDD" id="cd18583">
    <property type="entry name" value="ABC_6TM_HMT1"/>
    <property type="match status" value="1"/>
</dbReference>
<dbReference type="GO" id="GO:0036246">
    <property type="term" value="P:phytochelatin 2 import into vacuole"/>
    <property type="evidence" value="ECO:0007669"/>
    <property type="project" value="EnsemblFungi"/>
</dbReference>
<dbReference type="HOGENOM" id="CLU_000604_6_1_1"/>
<comment type="similarity">
    <text evidence="8">Belongs to the ABC transporter superfamily. ABCB family. Heavy Metal importer (TC 3.A.1.210) subfamily.</text>
</comment>
<protein>
    <recommendedName>
        <fullName evidence="15">ABC transporter-like protein</fullName>
    </recommendedName>
</protein>
<dbReference type="GO" id="GO:0098849">
    <property type="term" value="P:cellular detoxification of cadmium ion"/>
    <property type="evidence" value="ECO:0007669"/>
    <property type="project" value="EnsemblFungi"/>
</dbReference>
<dbReference type="InterPro" id="IPR036640">
    <property type="entry name" value="ABC1_TM_sf"/>
</dbReference>
<dbReference type="FunFam" id="1.20.1560.10:FF:000050">
    <property type="entry name" value="Vacuolar ABC heavy metal transporter (Hmt1)"/>
    <property type="match status" value="1"/>
</dbReference>
<dbReference type="OMA" id="YYGAEHY"/>
<keyword evidence="3 10" id="KW-0812">Transmembrane</keyword>
<evidence type="ECO:0000256" key="7">
    <source>
        <dbReference type="ARBA" id="ARBA00023136"/>
    </source>
</evidence>
<feature type="transmembrane region" description="Helical" evidence="10">
    <location>
        <begin position="645"/>
        <end position="663"/>
    </location>
</feature>
<evidence type="ECO:0000256" key="3">
    <source>
        <dbReference type="ARBA" id="ARBA00022692"/>
    </source>
</evidence>
<dbReference type="eggNOG" id="KOG0056">
    <property type="taxonomic scope" value="Eukaryota"/>
</dbReference>
<evidence type="ECO:0000259" key="11">
    <source>
        <dbReference type="PROSITE" id="PS50893"/>
    </source>
</evidence>
<evidence type="ECO:0000256" key="4">
    <source>
        <dbReference type="ARBA" id="ARBA00022741"/>
    </source>
</evidence>
<dbReference type="InterPro" id="IPR017871">
    <property type="entry name" value="ABC_transporter-like_CS"/>
</dbReference>
<dbReference type="STRING" id="675120.N1PRA9"/>
<keyword evidence="14" id="KW-1185">Reference proteome</keyword>
<feature type="region of interest" description="Disordered" evidence="9">
    <location>
        <begin position="984"/>
        <end position="1082"/>
    </location>
</feature>
<sequence>MIATESPARSSSPFHLLHHSRYSRASTLALVGWLFCSRSYSAKLESSVLPRPLPLDLLLVRPCSGDMALYNTTLPWVSNVAAQRTLRTTQVAYPIALLALYLVAFTIRSITTSRKDEDDVPQQPEQLGPGGKPLPKKHNNNGSPKEPGIPADLDFSRPRKLLFEWLSVGIVASFVANIVVIIVHALVARNEGWWCGEAPTVYLVGSFMVYALLLIHMVDSHPSPTAAHFVTWMVAALLEIVLLGASFALYTSDHREPTVGAPQNGHQRGGELRRDMTEWEITEVTIDIVRFFLLAALLGFFTLFVYLQRPKRKMEEPHHHDESDALLSNGHATENGAATGPSHGYGAIAQNGKPHGPAHGHHEAAPAGWEKPKQVPTRSWWEYIRAYAIFVPYIWPYKDRKLQINFVICFLIVFAQRGIQLLVPLQAGHITDILAGESKENVNHQPFMPWAAITLYIVYRLFQGSNGLLGATRQILWIPIEQYSYRELSVAAFEHVHMLSLEFHLGKKTGEVLSALGKGASLNTFLESVTFNVLPMLIDLGVALVYFLVVFDAYYALVIAVVAFWYIYITIRMASWRAEIRRQATNASREEDAVKNDSMMSYETVKYFNAEAYEFNRYREAVQKYQKAEYLVTLSLALMNTIQNLVFMLGLIVTCFIAAYQVVTGIRTAGDFVTMLTYMTQLQGPLNFFGTFYRMIQNNMINSERMLELFKEKPTVVDKPDVTEMPSCEGEIRYNDVHFSYDHRKPALKGLSFTCAPGTTTALVGESGGGKSTVFRLLFRFYNAQSGTIQVDGNDVQDVSIDSVRKHIGVVPQDTVLFNESLMYNLKYSRQSATNEEVYEACKAASIHDKIMSFPDGYETKVGERGLRLSGGEKQRVAIARTIIKDPRIILLDEATAALDTETEEHIQEALQTLSRGRTMLVIAHRLSTITMCDQILVLHEGKVAEKGSHLELLAKKGRYAGMWKKQVRAQRAAEEAKVLKDKADRLRRESMDSSARGRNVDEESPNSSDEDEQQRKEQTELQSALSLSPKAAAPHAEIASVLRGDSGTDNNAQREALRSGTVRSPSPVVEEEQDKQAPRSS</sequence>
<feature type="transmembrane region" description="Helical" evidence="10">
    <location>
        <begin position="554"/>
        <end position="571"/>
    </location>
</feature>
<dbReference type="InterPro" id="IPR011527">
    <property type="entry name" value="ABC1_TM_dom"/>
</dbReference>
<reference evidence="14" key="1">
    <citation type="journal article" date="2012" name="PLoS Genet.">
        <title>The genomes of the fungal plant pathogens Cladosporium fulvum and Dothistroma septosporum reveal adaptation to different hosts and lifestyles but also signatures of common ancestry.</title>
        <authorList>
            <person name="de Wit P.J.G.M."/>
            <person name="van der Burgt A."/>
            <person name="Oekmen B."/>
            <person name="Stergiopoulos I."/>
            <person name="Abd-Elsalam K.A."/>
            <person name="Aerts A.L."/>
            <person name="Bahkali A.H."/>
            <person name="Beenen H.G."/>
            <person name="Chettri P."/>
            <person name="Cox M.P."/>
            <person name="Datema E."/>
            <person name="de Vries R.P."/>
            <person name="Dhillon B."/>
            <person name="Ganley A.R."/>
            <person name="Griffiths S.A."/>
            <person name="Guo Y."/>
            <person name="Hamelin R.C."/>
            <person name="Henrissat B."/>
            <person name="Kabir M.S."/>
            <person name="Jashni M.K."/>
            <person name="Kema G."/>
            <person name="Klaubauf S."/>
            <person name="Lapidus A."/>
            <person name="Levasseur A."/>
            <person name="Lindquist E."/>
            <person name="Mehrabi R."/>
            <person name="Ohm R.A."/>
            <person name="Owen T.J."/>
            <person name="Salamov A."/>
            <person name="Schwelm A."/>
            <person name="Schijlen E."/>
            <person name="Sun H."/>
            <person name="van den Burg H.A."/>
            <person name="van Ham R.C.H.J."/>
            <person name="Zhang S."/>
            <person name="Goodwin S.B."/>
            <person name="Grigoriev I.V."/>
            <person name="Collemare J."/>
            <person name="Bradshaw R.E."/>
        </authorList>
    </citation>
    <scope>NUCLEOTIDE SEQUENCE [LARGE SCALE GENOMIC DNA]</scope>
    <source>
        <strain evidence="14">NZE10 / CBS 128990</strain>
    </source>
</reference>
<keyword evidence="5" id="KW-0067">ATP-binding</keyword>
<name>N1PRA9_DOTSN</name>
<dbReference type="AlphaFoldDB" id="N1PRA9"/>
<evidence type="ECO:0000256" key="2">
    <source>
        <dbReference type="ARBA" id="ARBA00022448"/>
    </source>
</evidence>
<dbReference type="InterPro" id="IPR027417">
    <property type="entry name" value="P-loop_NTPase"/>
</dbReference>
<dbReference type="GO" id="GO:0000329">
    <property type="term" value="C:fungal-type vacuole membrane"/>
    <property type="evidence" value="ECO:0007669"/>
    <property type="project" value="EnsemblFungi"/>
</dbReference>
<dbReference type="PROSITE" id="PS50893">
    <property type="entry name" value="ABC_TRANSPORTER_2"/>
    <property type="match status" value="1"/>
</dbReference>
<evidence type="ECO:0000256" key="5">
    <source>
        <dbReference type="ARBA" id="ARBA00022840"/>
    </source>
</evidence>
<dbReference type="Gene3D" id="3.40.50.300">
    <property type="entry name" value="P-loop containing nucleotide triphosphate hydrolases"/>
    <property type="match status" value="1"/>
</dbReference>
<feature type="transmembrane region" description="Helical" evidence="10">
    <location>
        <begin position="91"/>
        <end position="107"/>
    </location>
</feature>
<accession>N1PRA9</accession>
<dbReference type="PANTHER" id="PTHR24221:SF651">
    <property type="entry name" value="HEAVY METAL TOLERANCE PROTEIN"/>
    <property type="match status" value="1"/>
</dbReference>
<dbReference type="InterPro" id="IPR003593">
    <property type="entry name" value="AAA+_ATPase"/>
</dbReference>
<feature type="region of interest" description="Disordered" evidence="9">
    <location>
        <begin position="114"/>
        <end position="152"/>
    </location>
</feature>
<feature type="transmembrane region" description="Helical" evidence="10">
    <location>
        <begin position="230"/>
        <end position="250"/>
    </location>
</feature>
<evidence type="ECO:0000313" key="13">
    <source>
        <dbReference type="EMBL" id="EME45981.1"/>
    </source>
</evidence>
<dbReference type="GO" id="GO:0016887">
    <property type="term" value="F:ATP hydrolysis activity"/>
    <property type="evidence" value="ECO:0007669"/>
    <property type="project" value="InterPro"/>
</dbReference>
<feature type="transmembrane region" description="Helical" evidence="10">
    <location>
        <begin position="199"/>
        <end position="218"/>
    </location>
</feature>
<evidence type="ECO:0000256" key="10">
    <source>
        <dbReference type="SAM" id="Phobius"/>
    </source>
</evidence>